<name>A0ABY6BB15_9GAMM</name>
<keyword evidence="2" id="KW-0732">Signal</keyword>
<accession>A0ABY6BB15</accession>
<evidence type="ECO:0000313" key="5">
    <source>
        <dbReference type="Proteomes" id="UP001064632"/>
    </source>
</evidence>
<evidence type="ECO:0000256" key="2">
    <source>
        <dbReference type="SAM" id="SignalP"/>
    </source>
</evidence>
<dbReference type="RefSeq" id="WP_261694026.1">
    <property type="nucleotide sequence ID" value="NZ_CP104694.1"/>
</dbReference>
<dbReference type="InterPro" id="IPR001434">
    <property type="entry name" value="OmcB-like_DUF11"/>
</dbReference>
<evidence type="ECO:0000259" key="3">
    <source>
        <dbReference type="Pfam" id="PF01345"/>
    </source>
</evidence>
<dbReference type="Pfam" id="PF01345">
    <property type="entry name" value="DUF11"/>
    <property type="match status" value="1"/>
</dbReference>
<feature type="region of interest" description="Disordered" evidence="1">
    <location>
        <begin position="139"/>
        <end position="159"/>
    </location>
</feature>
<evidence type="ECO:0000313" key="4">
    <source>
        <dbReference type="EMBL" id="UXI67050.1"/>
    </source>
</evidence>
<dbReference type="Gene3D" id="2.60.40.740">
    <property type="match status" value="1"/>
</dbReference>
<proteinExistence type="predicted"/>
<dbReference type="InterPro" id="IPR026466">
    <property type="entry name" value="Fim_isopep_form_D2_dom"/>
</dbReference>
<dbReference type="NCBIfam" id="TIGR04226">
    <property type="entry name" value="RrgB_K2N_iso_D2"/>
    <property type="match status" value="1"/>
</dbReference>
<gene>
    <name evidence="4" type="ORF">N4264_20195</name>
</gene>
<dbReference type="EMBL" id="CP104694">
    <property type="protein sequence ID" value="UXI67050.1"/>
    <property type="molecule type" value="Genomic_DNA"/>
</dbReference>
<feature type="domain" description="DUF11" evidence="3">
    <location>
        <begin position="39"/>
        <end position="154"/>
    </location>
</feature>
<dbReference type="Proteomes" id="UP001064632">
    <property type="component" value="Chromosome"/>
</dbReference>
<feature type="compositionally biased region" description="Polar residues" evidence="1">
    <location>
        <begin position="146"/>
        <end position="155"/>
    </location>
</feature>
<feature type="signal peptide" evidence="2">
    <location>
        <begin position="1"/>
        <end position="25"/>
    </location>
</feature>
<keyword evidence="5" id="KW-1185">Reference proteome</keyword>
<organism evidence="4 5">
    <name type="scientific">Tahibacter amnicola</name>
    <dbReference type="NCBI Taxonomy" id="2976241"/>
    <lineage>
        <taxon>Bacteria</taxon>
        <taxon>Pseudomonadati</taxon>
        <taxon>Pseudomonadota</taxon>
        <taxon>Gammaproteobacteria</taxon>
        <taxon>Lysobacterales</taxon>
        <taxon>Rhodanobacteraceae</taxon>
        <taxon>Tahibacter</taxon>
    </lineage>
</organism>
<protein>
    <submittedName>
        <fullName evidence="4">DUF11 domain-containing protein</fullName>
    </submittedName>
</protein>
<reference evidence="4" key="1">
    <citation type="submission" date="2022-09" db="EMBL/GenBank/DDBJ databases">
        <title>Tahibacter sp. nov., isolated from a fresh water.</title>
        <authorList>
            <person name="Baek J.H."/>
            <person name="Lee J.K."/>
            <person name="Kim J.M."/>
            <person name="Jeon C.O."/>
        </authorList>
    </citation>
    <scope>NUCLEOTIDE SEQUENCE</scope>
    <source>
        <strain evidence="4">W38</strain>
    </source>
</reference>
<feature type="chain" id="PRO_5047037092" evidence="2">
    <location>
        <begin position="26"/>
        <end position="181"/>
    </location>
</feature>
<evidence type="ECO:0000256" key="1">
    <source>
        <dbReference type="SAM" id="MobiDB-lite"/>
    </source>
</evidence>
<sequence length="181" mass="17826">MEGMHRLARAIALLTLPLAATAALAANERGNPGASVSGTKTVAGSFNTGGTVTYTVILNNAATGAQPDNPGNEFTDVLPAGLTLDSAVATSGTASATVATNTVTWNGTIAPLGGQVTLTISATVNAGAGTMISNQGTISFDGDGNGTNESSTVTDDPNVGGATDATVFTSTPVSLQSFYVD</sequence>